<evidence type="ECO:0000313" key="3">
    <source>
        <dbReference type="Proteomes" id="UP000321393"/>
    </source>
</evidence>
<keyword evidence="1" id="KW-0808">Transferase</keyword>
<comment type="caution">
    <text evidence="1">The sequence shown here is derived from an EMBL/GenBank/DDBJ whole genome shotgun (WGS) entry which is preliminary data.</text>
</comment>
<dbReference type="EMBL" id="SSTE01009109">
    <property type="protein sequence ID" value="KAA0053775.1"/>
    <property type="molecule type" value="Genomic_DNA"/>
</dbReference>
<protein>
    <submittedName>
        <fullName evidence="1">Mitogen-activated protein kinase kinase kinase 3-like</fullName>
    </submittedName>
</protein>
<dbReference type="EMBL" id="SSTD01003829">
    <property type="protein sequence ID" value="TYK25628.1"/>
    <property type="molecule type" value="Genomic_DNA"/>
</dbReference>
<proteinExistence type="predicted"/>
<reference evidence="3 4" key="1">
    <citation type="submission" date="2019-08" db="EMBL/GenBank/DDBJ databases">
        <title>Draft genome sequences of two oriental melons (Cucumis melo L. var makuwa).</title>
        <authorList>
            <person name="Kwon S.-Y."/>
        </authorList>
    </citation>
    <scope>NUCLEOTIDE SEQUENCE [LARGE SCALE GENOMIC DNA]</scope>
    <source>
        <strain evidence="4">cv. Chang Bougi</strain>
        <strain evidence="3">cv. SW 3</strain>
        <tissue evidence="1">Leaf</tissue>
    </source>
</reference>
<organism evidence="1 3">
    <name type="scientific">Cucumis melo var. makuwa</name>
    <name type="common">Oriental melon</name>
    <dbReference type="NCBI Taxonomy" id="1194695"/>
    <lineage>
        <taxon>Eukaryota</taxon>
        <taxon>Viridiplantae</taxon>
        <taxon>Streptophyta</taxon>
        <taxon>Embryophyta</taxon>
        <taxon>Tracheophyta</taxon>
        <taxon>Spermatophyta</taxon>
        <taxon>Magnoliopsida</taxon>
        <taxon>eudicotyledons</taxon>
        <taxon>Gunneridae</taxon>
        <taxon>Pentapetalae</taxon>
        <taxon>rosids</taxon>
        <taxon>fabids</taxon>
        <taxon>Cucurbitales</taxon>
        <taxon>Cucurbitaceae</taxon>
        <taxon>Benincaseae</taxon>
        <taxon>Cucumis</taxon>
    </lineage>
</organism>
<gene>
    <name evidence="2" type="ORF">E5676_scaffold352G007880</name>
    <name evidence="1" type="ORF">E6C27_scaffold135G001600</name>
</gene>
<dbReference type="GO" id="GO:0016301">
    <property type="term" value="F:kinase activity"/>
    <property type="evidence" value="ECO:0007669"/>
    <property type="project" value="UniProtKB-KW"/>
</dbReference>
<evidence type="ECO:0000313" key="2">
    <source>
        <dbReference type="EMBL" id="TYK25628.1"/>
    </source>
</evidence>
<evidence type="ECO:0000313" key="4">
    <source>
        <dbReference type="Proteomes" id="UP000321947"/>
    </source>
</evidence>
<accession>A0A5A7UJ61</accession>
<sequence>MAVKSLELVCFASLKNEKQVMDVLGYDCPQIMRYSGESCSVKNGEELYNLFLEHVLVGAAIVDGQNLRFNGTQGFGPKKIKELGKGKKW</sequence>
<name>A0A5A7UJ61_CUCMM</name>
<dbReference type="Proteomes" id="UP000321393">
    <property type="component" value="Unassembled WGS sequence"/>
</dbReference>
<dbReference type="Proteomes" id="UP000321947">
    <property type="component" value="Unassembled WGS sequence"/>
</dbReference>
<evidence type="ECO:0000313" key="1">
    <source>
        <dbReference type="EMBL" id="KAA0053775.1"/>
    </source>
</evidence>
<keyword evidence="1" id="KW-0418">Kinase</keyword>
<dbReference type="AlphaFoldDB" id="A0A5A7UJ61"/>